<gene>
    <name evidence="3" type="ORF">AAE3_LOCUS1238</name>
</gene>
<evidence type="ECO:0000313" key="3">
    <source>
        <dbReference type="EMBL" id="CAA7259141.1"/>
    </source>
</evidence>
<evidence type="ECO:0000313" key="4">
    <source>
        <dbReference type="Proteomes" id="UP000467700"/>
    </source>
</evidence>
<keyword evidence="1" id="KW-1133">Transmembrane helix</keyword>
<accession>A0A8S0VWB7</accession>
<feature type="transmembrane region" description="Helical" evidence="1">
    <location>
        <begin position="164"/>
        <end position="185"/>
    </location>
</feature>
<dbReference type="OrthoDB" id="3066463at2759"/>
<feature type="transmembrane region" description="Helical" evidence="1">
    <location>
        <begin position="197"/>
        <end position="218"/>
    </location>
</feature>
<organism evidence="3 4">
    <name type="scientific">Cyclocybe aegerita</name>
    <name type="common">Black poplar mushroom</name>
    <name type="synonym">Agrocybe aegerita</name>
    <dbReference type="NCBI Taxonomy" id="1973307"/>
    <lineage>
        <taxon>Eukaryota</taxon>
        <taxon>Fungi</taxon>
        <taxon>Dikarya</taxon>
        <taxon>Basidiomycota</taxon>
        <taxon>Agaricomycotina</taxon>
        <taxon>Agaricomycetes</taxon>
        <taxon>Agaricomycetidae</taxon>
        <taxon>Agaricales</taxon>
        <taxon>Agaricineae</taxon>
        <taxon>Bolbitiaceae</taxon>
        <taxon>Cyclocybe</taxon>
    </lineage>
</organism>
<dbReference type="InterPro" id="IPR045340">
    <property type="entry name" value="DUF6533"/>
</dbReference>
<feature type="domain" description="DUF6533" evidence="2">
    <location>
        <begin position="21"/>
        <end position="62"/>
    </location>
</feature>
<keyword evidence="1" id="KW-0812">Transmembrane</keyword>
<sequence>MTLKDPGAQLQADLGRSSGGAFVVLFWEWAITFDEEVELIWSKDKRSWLKWLFLFARYFIIMVQIWNRCLEAAIKYDYSLNANKLKALYSCQVIVAALSVSSLEIVLMARVYALYRQKRWLGFMLISFFFAEFIIAVVTAVVYIPGKDFTPTTIIEHLPVSFAYFGISSVAFQCIILILTIYKYLQSDLKAVPLVKLMMRDGTLAFVMLTIFVLFAVVYTLCNIAFAVTTYAWLLSAVSCTTCRLILNMQRIPLSHDAPYTSTTIQFTTIFTDRIAYEDVFNSRDHGDSRHSNSDP</sequence>
<dbReference type="EMBL" id="CACVBS010000013">
    <property type="protein sequence ID" value="CAA7259141.1"/>
    <property type="molecule type" value="Genomic_DNA"/>
</dbReference>
<keyword evidence="4" id="KW-1185">Reference proteome</keyword>
<reference evidence="3 4" key="1">
    <citation type="submission" date="2020-01" db="EMBL/GenBank/DDBJ databases">
        <authorList>
            <person name="Gupta K D."/>
        </authorList>
    </citation>
    <scope>NUCLEOTIDE SEQUENCE [LARGE SCALE GENOMIC DNA]</scope>
</reference>
<dbReference type="Proteomes" id="UP000467700">
    <property type="component" value="Unassembled WGS sequence"/>
</dbReference>
<feature type="transmembrane region" description="Helical" evidence="1">
    <location>
        <begin position="48"/>
        <end position="67"/>
    </location>
</feature>
<feature type="transmembrane region" description="Helical" evidence="1">
    <location>
        <begin position="87"/>
        <end position="108"/>
    </location>
</feature>
<feature type="transmembrane region" description="Helical" evidence="1">
    <location>
        <begin position="120"/>
        <end position="144"/>
    </location>
</feature>
<dbReference type="AlphaFoldDB" id="A0A8S0VWB7"/>
<evidence type="ECO:0000256" key="1">
    <source>
        <dbReference type="SAM" id="Phobius"/>
    </source>
</evidence>
<feature type="transmembrane region" description="Helical" evidence="1">
    <location>
        <begin position="224"/>
        <end position="247"/>
    </location>
</feature>
<keyword evidence="1" id="KW-0472">Membrane</keyword>
<comment type="caution">
    <text evidence="3">The sequence shown here is derived from an EMBL/GenBank/DDBJ whole genome shotgun (WGS) entry which is preliminary data.</text>
</comment>
<name>A0A8S0VWB7_CYCAE</name>
<evidence type="ECO:0000259" key="2">
    <source>
        <dbReference type="Pfam" id="PF20151"/>
    </source>
</evidence>
<proteinExistence type="predicted"/>
<protein>
    <recommendedName>
        <fullName evidence="2">DUF6533 domain-containing protein</fullName>
    </recommendedName>
</protein>
<dbReference type="Pfam" id="PF20151">
    <property type="entry name" value="DUF6533"/>
    <property type="match status" value="1"/>
</dbReference>